<evidence type="ECO:0000313" key="1">
    <source>
        <dbReference type="EMBL" id="KIA65841.1"/>
    </source>
</evidence>
<protein>
    <recommendedName>
        <fullName evidence="3">Secreted protein</fullName>
    </recommendedName>
</protein>
<evidence type="ECO:0000313" key="2">
    <source>
        <dbReference type="Proteomes" id="UP000031364"/>
    </source>
</evidence>
<accession>A0ABR4ZK94</accession>
<dbReference type="Proteomes" id="UP000031364">
    <property type="component" value="Unassembled WGS sequence"/>
</dbReference>
<reference evidence="1 2" key="1">
    <citation type="journal article" date="2014" name="Int. J. Syst. Evol. Microbiol.">
        <title>Nocardia vulneris sp. nov., isolated from wounds of human patients in North America.</title>
        <authorList>
            <person name="Lasker B.A."/>
            <person name="Bell M."/>
            <person name="Klenk H.P."/>
            <person name="Sproer C."/>
            <person name="Schumann C."/>
            <person name="Schumann P."/>
            <person name="Brown J.M."/>
        </authorList>
    </citation>
    <scope>NUCLEOTIDE SEQUENCE [LARGE SCALE GENOMIC DNA]</scope>
    <source>
        <strain evidence="1 2">W9851</strain>
    </source>
</reference>
<organism evidence="1 2">
    <name type="scientific">Nocardia vulneris</name>
    <dbReference type="NCBI Taxonomy" id="1141657"/>
    <lineage>
        <taxon>Bacteria</taxon>
        <taxon>Bacillati</taxon>
        <taxon>Actinomycetota</taxon>
        <taxon>Actinomycetes</taxon>
        <taxon>Mycobacteriales</taxon>
        <taxon>Nocardiaceae</taxon>
        <taxon>Nocardia</taxon>
    </lineage>
</organism>
<sequence>MRIVMRLSPVRIAVLAVLFIAAVAGLTSVAAIAGAEEPWTYVCDDIEEPEQVGAVGTGNCQARNGAPESGPIKQKFKLHQRGVAPKPEMIAVCEGESKEAFGEAALPAKVDGFGCYVYEGALGG</sequence>
<dbReference type="RefSeq" id="WP_043665332.1">
    <property type="nucleotide sequence ID" value="NZ_BDCI01000041.1"/>
</dbReference>
<proteinExistence type="predicted"/>
<evidence type="ECO:0008006" key="3">
    <source>
        <dbReference type="Google" id="ProtNLM"/>
    </source>
</evidence>
<comment type="caution">
    <text evidence="1">The sequence shown here is derived from an EMBL/GenBank/DDBJ whole genome shotgun (WGS) entry which is preliminary data.</text>
</comment>
<gene>
    <name evidence="1" type="ORF">FG87_05085</name>
</gene>
<dbReference type="EMBL" id="JNFP01000005">
    <property type="protein sequence ID" value="KIA65841.1"/>
    <property type="molecule type" value="Genomic_DNA"/>
</dbReference>
<keyword evidence="2" id="KW-1185">Reference proteome</keyword>
<name>A0ABR4ZK94_9NOCA</name>